<reference evidence="1 2" key="1">
    <citation type="submission" date="2020-07" db="EMBL/GenBank/DDBJ databases">
        <title>Description of Kordia aestuariivivens sp. nov., isolated from a tidal flat.</title>
        <authorList>
            <person name="Park S."/>
            <person name="Yoon J.-H."/>
        </authorList>
    </citation>
    <scope>NUCLEOTIDE SEQUENCE [LARGE SCALE GENOMIC DNA]</scope>
    <source>
        <strain evidence="1 2">YSTF-M3</strain>
    </source>
</reference>
<dbReference type="EMBL" id="JACGWS010000006">
    <property type="protein sequence ID" value="MBC8755349.1"/>
    <property type="molecule type" value="Genomic_DNA"/>
</dbReference>
<dbReference type="Gene3D" id="3.40.50.1110">
    <property type="entry name" value="SGNH hydrolase"/>
    <property type="match status" value="1"/>
</dbReference>
<comment type="caution">
    <text evidence="1">The sequence shown here is derived from an EMBL/GenBank/DDBJ whole genome shotgun (WGS) entry which is preliminary data.</text>
</comment>
<dbReference type="Proteomes" id="UP000619238">
    <property type="component" value="Unassembled WGS sequence"/>
</dbReference>
<evidence type="ECO:0000313" key="2">
    <source>
        <dbReference type="Proteomes" id="UP000619238"/>
    </source>
</evidence>
<dbReference type="InterPro" id="IPR036514">
    <property type="entry name" value="SGNH_hydro_sf"/>
</dbReference>
<gene>
    <name evidence="1" type="ORF">H2O64_11730</name>
</gene>
<dbReference type="RefSeq" id="WP_187562394.1">
    <property type="nucleotide sequence ID" value="NZ_JACGWS010000006.1"/>
</dbReference>
<accession>A0ABR7Q9W4</accession>
<keyword evidence="2" id="KW-1185">Reference proteome</keyword>
<protein>
    <recommendedName>
        <fullName evidence="3">SGNH/GDSL hydrolase family protein</fullName>
    </recommendedName>
</protein>
<proteinExistence type="predicted"/>
<organism evidence="1 2">
    <name type="scientific">Kordia aestuariivivens</name>
    <dbReference type="NCBI Taxonomy" id="2759037"/>
    <lineage>
        <taxon>Bacteria</taxon>
        <taxon>Pseudomonadati</taxon>
        <taxon>Bacteroidota</taxon>
        <taxon>Flavobacteriia</taxon>
        <taxon>Flavobacteriales</taxon>
        <taxon>Flavobacteriaceae</taxon>
        <taxon>Kordia</taxon>
    </lineage>
</organism>
<dbReference type="SUPFAM" id="SSF52266">
    <property type="entry name" value="SGNH hydrolase"/>
    <property type="match status" value="1"/>
</dbReference>
<sequence>MKKLFLKLFVLTTIVVLFLFLGNKYFKTKEHSVKTWTQFYSNTGTDYDVVIMGNSVAYSTFDPRIINSKSSLKSFNLSSASISVQQVYFNLIEMLKYSKPQLLVVEAYALDVKNSNVGKRRKFNYKNIDGQKLSFNKMVSIYNVFETKTQMIEAMFPTVRNHSEWSNFEFIEKNSKYTYKENPFLGFRNLNVEGTDARIAKTLGKLPTSYEITEDNKDYFKKIVALCKENDIKLVLARAPQFKHQSNPQYVEEIHTVTNELIKGLDVTYIDFDKDYAKNNFVKSDFYDALHLNRRGAVKATDLLIEVIENNLDLEKNAEIAKTTPEYLIKNIASDNSKQLLDEPFSPFEDITINKIYIQHREDDIYNIVIFIDKKSNIKKIEDYKFSLHFEPIDAQKDKLLSEAERKRGKMVIGATGTPLIETSDYYVRFVSSKEIPMTDIKRFTTYLYDGNDVSEMKRVTNFKLKQK</sequence>
<name>A0ABR7Q9W4_9FLAO</name>
<evidence type="ECO:0000313" key="1">
    <source>
        <dbReference type="EMBL" id="MBC8755349.1"/>
    </source>
</evidence>
<evidence type="ECO:0008006" key="3">
    <source>
        <dbReference type="Google" id="ProtNLM"/>
    </source>
</evidence>